<gene>
    <name evidence="2" type="ORF">RsY01_2093</name>
</gene>
<accession>A0A224XEE5</accession>
<dbReference type="AlphaFoldDB" id="A0A224XEE5"/>
<dbReference type="NCBIfam" id="TIGR01218">
    <property type="entry name" value="Gpos_tandem_5TM"/>
    <property type="match status" value="1"/>
</dbReference>
<evidence type="ECO:0008006" key="4">
    <source>
        <dbReference type="Google" id="ProtNLM"/>
    </source>
</evidence>
<feature type="transmembrane region" description="Helical" evidence="1">
    <location>
        <begin position="176"/>
        <end position="192"/>
    </location>
</feature>
<evidence type="ECO:0000313" key="3">
    <source>
        <dbReference type="Proteomes" id="UP000218689"/>
    </source>
</evidence>
<protein>
    <recommendedName>
        <fullName evidence="4">Tandem five-TM protein</fullName>
    </recommendedName>
</protein>
<proteinExistence type="predicted"/>
<evidence type="ECO:0000256" key="1">
    <source>
        <dbReference type="SAM" id="Phobius"/>
    </source>
</evidence>
<dbReference type="RefSeq" id="WP_094785475.1">
    <property type="nucleotide sequence ID" value="NZ_BEDT01000008.1"/>
</dbReference>
<comment type="caution">
    <text evidence="2">The sequence shown here is derived from an EMBL/GenBank/DDBJ whole genome shotgun (WGS) entry which is preliminary data.</text>
</comment>
<keyword evidence="3" id="KW-1185">Reference proteome</keyword>
<keyword evidence="1" id="KW-0472">Membrane</keyword>
<evidence type="ECO:0000313" key="2">
    <source>
        <dbReference type="EMBL" id="GAX48464.1"/>
    </source>
</evidence>
<feature type="transmembrane region" description="Helical" evidence="1">
    <location>
        <begin position="68"/>
        <end position="88"/>
    </location>
</feature>
<dbReference type="Proteomes" id="UP000218689">
    <property type="component" value="Unassembled WGS sequence"/>
</dbReference>
<feature type="transmembrane region" description="Helical" evidence="1">
    <location>
        <begin position="152"/>
        <end position="170"/>
    </location>
</feature>
<feature type="transmembrane region" description="Helical" evidence="1">
    <location>
        <begin position="100"/>
        <end position="122"/>
    </location>
</feature>
<keyword evidence="1" id="KW-0812">Transmembrane</keyword>
<sequence length="211" mass="24171">MLNLFYSKIPRYRLATDGRKYYLIDSDSDLFSKYIIFPEKFSQAAYEISKESYEGLLKKVSTIGSNGIGVISVSASTLPYASLLYLFLKSVPVGFLEDNYVLTFLLTVFIAFISNTIINSLFKLKSIAFLKTLNSEKRMTIARVDISSKRKIWINNLLQIGLFVLLPFVIASIEHQFLSFLILYCGIMVFLNQHRMFFVRASQLSIDFVIT</sequence>
<name>A0A224XEE5_9LACT</name>
<reference evidence="3" key="1">
    <citation type="submission" date="2017-08" db="EMBL/GenBank/DDBJ databases">
        <title>Draft genome sequence of Lactococcus sp. strain Rs-Y01, isolated from the gut of the lower termite Reticulitermes speratus.</title>
        <authorList>
            <person name="Ohkuma M."/>
            <person name="Yuki M."/>
        </authorList>
    </citation>
    <scope>NUCLEOTIDE SEQUENCE [LARGE SCALE GENOMIC DNA]</scope>
    <source>
        <strain evidence="3">Rs-Y01</strain>
    </source>
</reference>
<dbReference type="EMBL" id="BEDT01000008">
    <property type="protein sequence ID" value="GAX48464.1"/>
    <property type="molecule type" value="Genomic_DNA"/>
</dbReference>
<dbReference type="InterPro" id="IPR005915">
    <property type="entry name" value="Tandem_5TM"/>
</dbReference>
<keyword evidence="1" id="KW-1133">Transmembrane helix</keyword>
<organism evidence="2 3">
    <name type="scientific">Pseudolactococcus reticulitermitis</name>
    <dbReference type="NCBI Taxonomy" id="2025039"/>
    <lineage>
        <taxon>Bacteria</taxon>
        <taxon>Bacillati</taxon>
        <taxon>Bacillota</taxon>
        <taxon>Bacilli</taxon>
        <taxon>Lactobacillales</taxon>
        <taxon>Streptococcaceae</taxon>
        <taxon>Pseudolactococcus</taxon>
    </lineage>
</organism>